<evidence type="ECO:0000256" key="3">
    <source>
        <dbReference type="PROSITE-ProRule" id="PRU00221"/>
    </source>
</evidence>
<evidence type="ECO:0000313" key="5">
    <source>
        <dbReference type="EMBL" id="CAF0775958.1"/>
    </source>
</evidence>
<feature type="compositionally biased region" description="Low complexity" evidence="4">
    <location>
        <begin position="35"/>
        <end position="47"/>
    </location>
</feature>
<dbReference type="Proteomes" id="UP000663879">
    <property type="component" value="Unassembled WGS sequence"/>
</dbReference>
<feature type="compositionally biased region" description="Polar residues" evidence="4">
    <location>
        <begin position="632"/>
        <end position="647"/>
    </location>
</feature>
<dbReference type="SMART" id="SM00320">
    <property type="entry name" value="WD40"/>
    <property type="match status" value="7"/>
</dbReference>
<feature type="region of interest" description="Disordered" evidence="4">
    <location>
        <begin position="564"/>
        <end position="647"/>
    </location>
</feature>
<feature type="compositionally biased region" description="Acidic residues" evidence="4">
    <location>
        <begin position="612"/>
        <end position="631"/>
    </location>
</feature>
<evidence type="ECO:0008006" key="7">
    <source>
        <dbReference type="Google" id="ProtNLM"/>
    </source>
</evidence>
<gene>
    <name evidence="5" type="ORF">OXX778_LOCUS5203</name>
</gene>
<keyword evidence="2" id="KW-0677">Repeat</keyword>
<sequence>MSEENPESNDTSYKISVCKEPFHIRSITQIETEPSTSTSSSSDTSSSQNQHKKRNLTEDLDDNNNLDDSKRPRAENLNETEDSDIDLTEVRINEKAKSPPRKDPSQKDYWKAIYESELFSRRSLKIQNLLNRDFGMKNKYYGYETPKSYINETINSLDLMRRMKLSHKLSYHEGCVNSLNFNRIGTLLCSGSDDHEVCVWDWARNNLVLAFDSGHKTNVFQTKFMPFTGDSQIITSARDGQVRLALISSSGSYISSKKLAKHAGECHKISIEYDSCNLFLTCGEDGVVYEVDLRQSTPAKILTCKDDSSKIPLYTISSNPIDTYQFIIAGKDQHVRLYDKRMLAQHDTKCVQMYTPENLKNSQNSQITSAVFNNDGTEILSSYSDDDIYLFDINQSNYKYRYKGHRNSRTIKGVNFYGPNSDYVISGSDCGRVFFWEKTTQQIVNVQKGDEEIVNALEPHPNFPILATSGIENDVKIWCPISEQPCDLTMLNEIVSENQRRQFSLSSFEFELLLLLMHGSGNRMVVRRGRENATDSLFTSRLDSSDLSSEDNRGFGRLENFLRRSNFEDDDDDDDDEEEENDDESDDDSDDDDDDDDMGADFEDIFDHFDDNVESETTENEDLDTESDSDNNESTTEQSESGFQSPK</sequence>
<dbReference type="InterPro" id="IPR015943">
    <property type="entry name" value="WD40/YVTN_repeat-like_dom_sf"/>
</dbReference>
<feature type="compositionally biased region" description="Acidic residues" evidence="4">
    <location>
        <begin position="78"/>
        <end position="87"/>
    </location>
</feature>
<feature type="compositionally biased region" description="Basic and acidic residues" evidence="4">
    <location>
        <begin position="67"/>
        <end position="76"/>
    </location>
</feature>
<dbReference type="PROSITE" id="PS50082">
    <property type="entry name" value="WD_REPEATS_2"/>
    <property type="match status" value="1"/>
</dbReference>
<dbReference type="InterPro" id="IPR001680">
    <property type="entry name" value="WD40_rpt"/>
</dbReference>
<dbReference type="InterPro" id="IPR036322">
    <property type="entry name" value="WD40_repeat_dom_sf"/>
</dbReference>
<dbReference type="PANTHER" id="PTHR15574">
    <property type="entry name" value="WD REPEAT DOMAIN-CONTAINING FAMILY"/>
    <property type="match status" value="1"/>
</dbReference>
<dbReference type="InterPro" id="IPR045151">
    <property type="entry name" value="DCAF8"/>
</dbReference>
<dbReference type="EMBL" id="CAJNOC010000553">
    <property type="protein sequence ID" value="CAF0775958.1"/>
    <property type="molecule type" value="Genomic_DNA"/>
</dbReference>
<feature type="region of interest" description="Disordered" evidence="4">
    <location>
        <begin position="25"/>
        <end position="106"/>
    </location>
</feature>
<protein>
    <recommendedName>
        <fullName evidence="7">DDB1-and CUL4-associated factor 8</fullName>
    </recommendedName>
</protein>
<proteinExistence type="predicted"/>
<dbReference type="PROSITE" id="PS50294">
    <property type="entry name" value="WD_REPEATS_REGION"/>
    <property type="match status" value="1"/>
</dbReference>
<evidence type="ECO:0000256" key="2">
    <source>
        <dbReference type="ARBA" id="ARBA00022737"/>
    </source>
</evidence>
<feature type="repeat" description="WD" evidence="3">
    <location>
        <begin position="169"/>
        <end position="210"/>
    </location>
</feature>
<dbReference type="GO" id="GO:0080008">
    <property type="term" value="C:Cul4-RING E3 ubiquitin ligase complex"/>
    <property type="evidence" value="ECO:0007669"/>
    <property type="project" value="TreeGrafter"/>
</dbReference>
<name>A0A813R119_9BILA</name>
<dbReference type="SUPFAM" id="SSF50978">
    <property type="entry name" value="WD40 repeat-like"/>
    <property type="match status" value="1"/>
</dbReference>
<comment type="caution">
    <text evidence="5">The sequence shown here is derived from an EMBL/GenBank/DDBJ whole genome shotgun (WGS) entry which is preliminary data.</text>
</comment>
<dbReference type="Gene3D" id="2.130.10.10">
    <property type="entry name" value="YVTN repeat-like/Quinoprotein amine dehydrogenase"/>
    <property type="match status" value="1"/>
</dbReference>
<dbReference type="AlphaFoldDB" id="A0A813R119"/>
<keyword evidence="1 3" id="KW-0853">WD repeat</keyword>
<dbReference type="GO" id="GO:0005737">
    <property type="term" value="C:cytoplasm"/>
    <property type="evidence" value="ECO:0007669"/>
    <property type="project" value="TreeGrafter"/>
</dbReference>
<dbReference type="PANTHER" id="PTHR15574:SF21">
    <property type="entry name" value="DDB1- AND CUL4-ASSOCIATED FACTOR 8"/>
    <property type="match status" value="1"/>
</dbReference>
<evidence type="ECO:0000313" key="6">
    <source>
        <dbReference type="Proteomes" id="UP000663879"/>
    </source>
</evidence>
<organism evidence="5 6">
    <name type="scientific">Brachionus calyciflorus</name>
    <dbReference type="NCBI Taxonomy" id="104777"/>
    <lineage>
        <taxon>Eukaryota</taxon>
        <taxon>Metazoa</taxon>
        <taxon>Spiralia</taxon>
        <taxon>Gnathifera</taxon>
        <taxon>Rotifera</taxon>
        <taxon>Eurotatoria</taxon>
        <taxon>Monogononta</taxon>
        <taxon>Pseudotrocha</taxon>
        <taxon>Ploima</taxon>
        <taxon>Brachionidae</taxon>
        <taxon>Brachionus</taxon>
    </lineage>
</organism>
<accession>A0A813R119</accession>
<evidence type="ECO:0000256" key="1">
    <source>
        <dbReference type="ARBA" id="ARBA00022574"/>
    </source>
</evidence>
<reference evidence="5" key="1">
    <citation type="submission" date="2021-02" db="EMBL/GenBank/DDBJ databases">
        <authorList>
            <person name="Nowell W R."/>
        </authorList>
    </citation>
    <scope>NUCLEOTIDE SEQUENCE</scope>
    <source>
        <strain evidence="5">Ploen Becks lab</strain>
    </source>
</reference>
<keyword evidence="6" id="KW-1185">Reference proteome</keyword>
<dbReference type="Pfam" id="PF00400">
    <property type="entry name" value="WD40"/>
    <property type="match status" value="2"/>
</dbReference>
<feature type="compositionally biased region" description="Acidic residues" evidence="4">
    <location>
        <begin position="568"/>
        <end position="604"/>
    </location>
</feature>
<dbReference type="OrthoDB" id="4869960at2759"/>
<evidence type="ECO:0000256" key="4">
    <source>
        <dbReference type="SAM" id="MobiDB-lite"/>
    </source>
</evidence>
<feature type="compositionally biased region" description="Basic and acidic residues" evidence="4">
    <location>
        <begin position="88"/>
        <end position="106"/>
    </location>
</feature>